<evidence type="ECO:0000256" key="2">
    <source>
        <dbReference type="SAM" id="SignalP"/>
    </source>
</evidence>
<dbReference type="GO" id="GO:0008009">
    <property type="term" value="F:chemokine activity"/>
    <property type="evidence" value="ECO:0007669"/>
    <property type="project" value="InterPro"/>
</dbReference>
<evidence type="ECO:0000313" key="4">
    <source>
        <dbReference type="Ensembl" id="ENSSFOP00015070771.1"/>
    </source>
</evidence>
<name>A0A8C9W6G7_SCLFO</name>
<reference evidence="4" key="3">
    <citation type="submission" date="2025-09" db="UniProtKB">
        <authorList>
            <consortium name="Ensembl"/>
        </authorList>
    </citation>
    <scope>IDENTIFICATION</scope>
</reference>
<dbReference type="InterPro" id="IPR036048">
    <property type="entry name" value="Interleukin_8-like_sf"/>
</dbReference>
<feature type="chain" id="PRO_5034618250" description="Chemokine interleukin-8-like domain-containing protein" evidence="2">
    <location>
        <begin position="22"/>
        <end position="87"/>
    </location>
</feature>
<dbReference type="Pfam" id="PF00048">
    <property type="entry name" value="IL8"/>
    <property type="match status" value="1"/>
</dbReference>
<dbReference type="AlphaFoldDB" id="A0A8C9W6G7"/>
<dbReference type="InterPro" id="IPR001811">
    <property type="entry name" value="Chemokine_IL8-like_dom"/>
</dbReference>
<feature type="domain" description="Chemokine interleukin-8-like" evidence="3">
    <location>
        <begin position="29"/>
        <end position="73"/>
    </location>
</feature>
<sequence>MKTLSAVLLLAILCSHQLVSSAIIPGLSVDCCPKYHKGIIPIKQIVSYYKTSSDCPKQAIVWVSIFQALSLCVQRLALAMTTTQTTP</sequence>
<gene>
    <name evidence="4" type="primary">LOC108926594</name>
</gene>
<dbReference type="Gene3D" id="2.40.50.40">
    <property type="match status" value="1"/>
</dbReference>
<keyword evidence="5" id="KW-1185">Reference proteome</keyword>
<dbReference type="SUPFAM" id="SSF54117">
    <property type="entry name" value="Interleukin 8-like chemokines"/>
    <property type="match status" value="1"/>
</dbReference>
<keyword evidence="1" id="KW-0202">Cytokine</keyword>
<keyword evidence="2" id="KW-0732">Signal</keyword>
<evidence type="ECO:0000259" key="3">
    <source>
        <dbReference type="Pfam" id="PF00048"/>
    </source>
</evidence>
<evidence type="ECO:0000313" key="5">
    <source>
        <dbReference type="Proteomes" id="UP000694397"/>
    </source>
</evidence>
<dbReference type="GO" id="GO:0006955">
    <property type="term" value="P:immune response"/>
    <property type="evidence" value="ECO:0007669"/>
    <property type="project" value="InterPro"/>
</dbReference>
<dbReference type="OrthoDB" id="8934837at2759"/>
<accession>A0A8C9W6G7</accession>
<organism evidence="4 5">
    <name type="scientific">Scleropages formosus</name>
    <name type="common">Asian bonytongue</name>
    <name type="synonym">Osteoglossum formosum</name>
    <dbReference type="NCBI Taxonomy" id="113540"/>
    <lineage>
        <taxon>Eukaryota</taxon>
        <taxon>Metazoa</taxon>
        <taxon>Chordata</taxon>
        <taxon>Craniata</taxon>
        <taxon>Vertebrata</taxon>
        <taxon>Euteleostomi</taxon>
        <taxon>Actinopterygii</taxon>
        <taxon>Neopterygii</taxon>
        <taxon>Teleostei</taxon>
        <taxon>Osteoglossocephala</taxon>
        <taxon>Osteoglossomorpha</taxon>
        <taxon>Osteoglossiformes</taxon>
        <taxon>Osteoglossidae</taxon>
        <taxon>Scleropages</taxon>
    </lineage>
</organism>
<protein>
    <recommendedName>
        <fullName evidence="3">Chemokine interleukin-8-like domain-containing protein</fullName>
    </recommendedName>
</protein>
<dbReference type="GeneTree" id="ENSGT01150000288005"/>
<dbReference type="Ensembl" id="ENSSFOT00015055299.1">
    <property type="protein sequence ID" value="ENSSFOP00015070771.1"/>
    <property type="gene ID" value="ENSSFOG00015023742.2"/>
</dbReference>
<dbReference type="GO" id="GO:0005615">
    <property type="term" value="C:extracellular space"/>
    <property type="evidence" value="ECO:0007669"/>
    <property type="project" value="UniProtKB-KW"/>
</dbReference>
<feature type="signal peptide" evidence="2">
    <location>
        <begin position="1"/>
        <end position="21"/>
    </location>
</feature>
<evidence type="ECO:0000256" key="1">
    <source>
        <dbReference type="ARBA" id="ARBA00022514"/>
    </source>
</evidence>
<reference evidence="4" key="2">
    <citation type="submission" date="2025-08" db="UniProtKB">
        <authorList>
            <consortium name="Ensembl"/>
        </authorList>
    </citation>
    <scope>IDENTIFICATION</scope>
</reference>
<reference evidence="4 5" key="1">
    <citation type="submission" date="2019-04" db="EMBL/GenBank/DDBJ databases">
        <authorList>
            <consortium name="Wellcome Sanger Institute Data Sharing"/>
        </authorList>
    </citation>
    <scope>NUCLEOTIDE SEQUENCE [LARGE SCALE GENOMIC DNA]</scope>
</reference>
<dbReference type="Proteomes" id="UP000694397">
    <property type="component" value="Chromosome 7"/>
</dbReference>
<proteinExistence type="predicted"/>